<reference evidence="6" key="1">
    <citation type="submission" date="2018-12" db="EMBL/GenBank/DDBJ databases">
        <authorList>
            <person name="Yazar S."/>
        </authorList>
    </citation>
    <scope>NUCLEOTIDE SEQUENCE [LARGE SCALE GENOMIC DNA]</scope>
</reference>
<dbReference type="PANTHER" id="PTHR10903">
    <property type="entry name" value="GTPASE, IMAP FAMILY MEMBER-RELATED"/>
    <property type="match status" value="1"/>
</dbReference>
<dbReference type="AlphaFoldDB" id="A0A4X2KJ63"/>
<dbReference type="Pfam" id="PF04548">
    <property type="entry name" value="AIG1"/>
    <property type="match status" value="1"/>
</dbReference>
<gene>
    <name evidence="5" type="primary">LOC114027098</name>
</gene>
<dbReference type="CDD" id="cd01852">
    <property type="entry name" value="AIG1"/>
    <property type="match status" value="1"/>
</dbReference>
<dbReference type="STRING" id="29139.ENSVURP00010009315"/>
<evidence type="ECO:0000313" key="5">
    <source>
        <dbReference type="Ensembl" id="ENSVURP00010009315.1"/>
    </source>
</evidence>
<dbReference type="Gene3D" id="3.40.50.300">
    <property type="entry name" value="P-loop containing nucleotide triphosphate hydrolases"/>
    <property type="match status" value="1"/>
</dbReference>
<dbReference type="SUPFAM" id="SSF52540">
    <property type="entry name" value="P-loop containing nucleoside triphosphate hydrolases"/>
    <property type="match status" value="1"/>
</dbReference>
<evidence type="ECO:0000256" key="1">
    <source>
        <dbReference type="ARBA" id="ARBA00008535"/>
    </source>
</evidence>
<dbReference type="InterPro" id="IPR006703">
    <property type="entry name" value="G_AIG1"/>
</dbReference>
<evidence type="ECO:0000259" key="4">
    <source>
        <dbReference type="PROSITE" id="PS51720"/>
    </source>
</evidence>
<dbReference type="FunFam" id="3.40.50.300:FF:000366">
    <property type="entry name" value="GTPase, IMAP family member 2"/>
    <property type="match status" value="1"/>
</dbReference>
<evidence type="ECO:0000256" key="3">
    <source>
        <dbReference type="ARBA" id="ARBA00023134"/>
    </source>
</evidence>
<sequence length="219" mass="24073">MAGNKFPSNMTWKTAMEIPALGRPFHLGTPYDRLSDPDSSGGDSKESEVRIVLVGITGSGKSATGNTILDNEEFESKYSGGSVTKVCRKARGTWNGRDISVLDTPGIFDTNTPEKENLKEIAHFMTLSSPGPHALLLVLQVGRFTKEEKAAIEGLYKILGAKAVNFLIIVFTRKEDLREQSLGEYLTTIDDSYFKELLEKCKNRCCAFDNNASGGQRRA</sequence>
<dbReference type="OMA" id="INQDEMG"/>
<comment type="similarity">
    <text evidence="1">Belongs to the TRAFAC class TrmE-Era-EngA-EngB-Septin-like GTPase superfamily. AIG1/Toc34/Toc159-like paraseptin GTPase family. IAN subfamily.</text>
</comment>
<evidence type="ECO:0000313" key="6">
    <source>
        <dbReference type="Proteomes" id="UP000314987"/>
    </source>
</evidence>
<dbReference type="GO" id="GO:0005525">
    <property type="term" value="F:GTP binding"/>
    <property type="evidence" value="ECO:0007669"/>
    <property type="project" value="UniProtKB-KW"/>
</dbReference>
<evidence type="ECO:0000256" key="2">
    <source>
        <dbReference type="ARBA" id="ARBA00022741"/>
    </source>
</evidence>
<keyword evidence="2" id="KW-0547">Nucleotide-binding</keyword>
<keyword evidence="6" id="KW-1185">Reference proteome</keyword>
<reference evidence="5" key="3">
    <citation type="submission" date="2025-09" db="UniProtKB">
        <authorList>
            <consortium name="Ensembl"/>
        </authorList>
    </citation>
    <scope>IDENTIFICATION</scope>
</reference>
<organism evidence="5 6">
    <name type="scientific">Vombatus ursinus</name>
    <name type="common">Common wombat</name>
    <dbReference type="NCBI Taxonomy" id="29139"/>
    <lineage>
        <taxon>Eukaryota</taxon>
        <taxon>Metazoa</taxon>
        <taxon>Chordata</taxon>
        <taxon>Craniata</taxon>
        <taxon>Vertebrata</taxon>
        <taxon>Euteleostomi</taxon>
        <taxon>Mammalia</taxon>
        <taxon>Metatheria</taxon>
        <taxon>Diprotodontia</taxon>
        <taxon>Vombatidae</taxon>
        <taxon>Vombatus</taxon>
    </lineage>
</organism>
<reference evidence="5" key="2">
    <citation type="submission" date="2025-08" db="UniProtKB">
        <authorList>
            <consortium name="Ensembl"/>
        </authorList>
    </citation>
    <scope>IDENTIFICATION</scope>
</reference>
<keyword evidence="3" id="KW-0342">GTP-binding</keyword>
<dbReference type="Ensembl" id="ENSVURT00010010564.1">
    <property type="protein sequence ID" value="ENSVURP00010009315.1"/>
    <property type="gene ID" value="ENSVURG00010007223.1"/>
</dbReference>
<dbReference type="GeneTree" id="ENSGT00940000159509"/>
<name>A0A4X2KJ63_VOMUR</name>
<dbReference type="PROSITE" id="PS51720">
    <property type="entry name" value="G_AIG1"/>
    <property type="match status" value="1"/>
</dbReference>
<accession>A0A4X2KJ63</accession>
<dbReference type="PANTHER" id="PTHR10903:SF182">
    <property type="entry name" value="GTPASE IMAP FAMILY MEMBER 4"/>
    <property type="match status" value="1"/>
</dbReference>
<proteinExistence type="inferred from homology"/>
<protein>
    <recommendedName>
        <fullName evidence="4">AIG1-type G domain-containing protein</fullName>
    </recommendedName>
</protein>
<dbReference type="InterPro" id="IPR027417">
    <property type="entry name" value="P-loop_NTPase"/>
</dbReference>
<feature type="domain" description="AIG1-type G" evidence="4">
    <location>
        <begin position="46"/>
        <end position="219"/>
    </location>
</feature>
<dbReference type="Proteomes" id="UP000314987">
    <property type="component" value="Unassembled WGS sequence"/>
</dbReference>
<dbReference type="InterPro" id="IPR045058">
    <property type="entry name" value="GIMA/IAN/Toc"/>
</dbReference>